<evidence type="ECO:0000256" key="1">
    <source>
        <dbReference type="SAM" id="SignalP"/>
    </source>
</evidence>
<evidence type="ECO:0000313" key="3">
    <source>
        <dbReference type="Proteomes" id="UP000252519"/>
    </source>
</evidence>
<keyword evidence="3" id="KW-1185">Reference proteome</keyword>
<dbReference type="Pfam" id="PF21556">
    <property type="entry name" value="AceES-2"/>
    <property type="match status" value="1"/>
</dbReference>
<organism evidence="2 3">
    <name type="scientific">Ancylostoma caninum</name>
    <name type="common">Dog hookworm</name>
    <dbReference type="NCBI Taxonomy" id="29170"/>
    <lineage>
        <taxon>Eukaryota</taxon>
        <taxon>Metazoa</taxon>
        <taxon>Ecdysozoa</taxon>
        <taxon>Nematoda</taxon>
        <taxon>Chromadorea</taxon>
        <taxon>Rhabditida</taxon>
        <taxon>Rhabditina</taxon>
        <taxon>Rhabditomorpha</taxon>
        <taxon>Strongyloidea</taxon>
        <taxon>Ancylostomatidae</taxon>
        <taxon>Ancylostomatinae</taxon>
        <taxon>Ancylostoma</taxon>
    </lineage>
</organism>
<feature type="signal peptide" evidence="1">
    <location>
        <begin position="1"/>
        <end position="17"/>
    </location>
</feature>
<dbReference type="AlphaFoldDB" id="A0A368FMP6"/>
<dbReference type="OrthoDB" id="5900492at2759"/>
<dbReference type="Proteomes" id="UP000252519">
    <property type="component" value="Unassembled WGS sequence"/>
</dbReference>
<protein>
    <submittedName>
        <fullName evidence="2">Uncharacterized protein</fullName>
    </submittedName>
</protein>
<feature type="chain" id="PRO_5016562325" evidence="1">
    <location>
        <begin position="18"/>
        <end position="141"/>
    </location>
</feature>
<sequence length="141" mass="16549">MKVLVFVLLLQLTEIASQCPATGEITKNELDRALFVAKIQVDGELPRDKHFFLYNIHYSDFYFSYHDLAYTKRKAPTTVALSSRCPPLVKGKTYILGCWKYDKHRCDRMVREFDKLTEGEKQLIRSMKTSAYYYYLDGKEL</sequence>
<dbReference type="EMBL" id="JOJR01000938">
    <property type="protein sequence ID" value="RCN33332.1"/>
    <property type="molecule type" value="Genomic_DNA"/>
</dbReference>
<accession>A0A368FMP6</accession>
<keyword evidence="1" id="KW-0732">Signal</keyword>
<proteinExistence type="predicted"/>
<comment type="caution">
    <text evidence="2">The sequence shown here is derived from an EMBL/GenBank/DDBJ whole genome shotgun (WGS) entry which is preliminary data.</text>
</comment>
<dbReference type="InterPro" id="IPR049084">
    <property type="entry name" value="AceES-2"/>
</dbReference>
<reference evidence="2 3" key="1">
    <citation type="submission" date="2014-10" db="EMBL/GenBank/DDBJ databases">
        <title>Draft genome of the hookworm Ancylostoma caninum.</title>
        <authorList>
            <person name="Mitreva M."/>
        </authorList>
    </citation>
    <scope>NUCLEOTIDE SEQUENCE [LARGE SCALE GENOMIC DNA]</scope>
    <source>
        <strain evidence="2 3">Baltimore</strain>
    </source>
</reference>
<dbReference type="Gene3D" id="2.40.50.780">
    <property type="match status" value="1"/>
</dbReference>
<name>A0A368FMP6_ANCCA</name>
<evidence type="ECO:0000313" key="2">
    <source>
        <dbReference type="EMBL" id="RCN33332.1"/>
    </source>
</evidence>
<gene>
    <name evidence="2" type="ORF">ANCCAN_20847</name>
</gene>